<dbReference type="STRING" id="1317124.DW2_01670"/>
<comment type="caution">
    <text evidence="2">The sequence shown here is derived from an EMBL/GenBank/DDBJ whole genome shotgun (WGS) entry which is preliminary data.</text>
</comment>
<name>A0A085U1H9_9RHOB</name>
<organism evidence="2 3">
    <name type="scientific">Thioclava atlantica</name>
    <dbReference type="NCBI Taxonomy" id="1317124"/>
    <lineage>
        <taxon>Bacteria</taxon>
        <taxon>Pseudomonadati</taxon>
        <taxon>Pseudomonadota</taxon>
        <taxon>Alphaproteobacteria</taxon>
        <taxon>Rhodobacterales</taxon>
        <taxon>Paracoccaceae</taxon>
        <taxon>Thioclava</taxon>
    </lineage>
</organism>
<reference evidence="2 3" key="2">
    <citation type="journal article" date="2015" name="Antonie Van Leeuwenhoek">
        <title>Thioclava indica sp. nov., isolated from surface seawater of the Indian Ocean.</title>
        <authorList>
            <person name="Liu Y."/>
            <person name="Lai Q."/>
            <person name="Du J."/>
            <person name="Xu H."/>
            <person name="Jiang L."/>
            <person name="Shao Z."/>
        </authorList>
    </citation>
    <scope>NUCLEOTIDE SEQUENCE [LARGE SCALE GENOMIC DNA]</scope>
    <source>
        <strain evidence="2 3">13D2W-2</strain>
    </source>
</reference>
<dbReference type="EMBL" id="AQRC01000001">
    <property type="protein sequence ID" value="KFE36826.1"/>
    <property type="molecule type" value="Genomic_DNA"/>
</dbReference>
<evidence type="ECO:0000256" key="1">
    <source>
        <dbReference type="SAM" id="SignalP"/>
    </source>
</evidence>
<keyword evidence="3" id="KW-1185">Reference proteome</keyword>
<dbReference type="OrthoDB" id="7868444at2"/>
<evidence type="ECO:0000313" key="3">
    <source>
        <dbReference type="Proteomes" id="UP000028607"/>
    </source>
</evidence>
<dbReference type="RefSeq" id="WP_038142901.1">
    <property type="nucleotide sequence ID" value="NZ_AQRC01000001.1"/>
</dbReference>
<keyword evidence="2" id="KW-0449">Lipoprotein</keyword>
<evidence type="ECO:0000313" key="2">
    <source>
        <dbReference type="EMBL" id="KFE36826.1"/>
    </source>
</evidence>
<dbReference type="PATRIC" id="fig|1317124.6.peg.332"/>
<protein>
    <submittedName>
        <fullName evidence="2">Lipoprotein</fullName>
    </submittedName>
</protein>
<dbReference type="eggNOG" id="ENOG5033ES2">
    <property type="taxonomic scope" value="Bacteria"/>
</dbReference>
<sequence length="121" mass="12937">MRAALILPLVLAACAGGMRAPSWPDDVSFRGDVMRVSFNDGTRCSASAAQGTGTLGDCRYPLHYRIEDFRPSHLAGVPGIGGLFQPYARVVLSDASGRSWSFRTPRPIATRDQGDGTLVTP</sequence>
<keyword evidence="1" id="KW-0732">Signal</keyword>
<feature type="signal peptide" evidence="1">
    <location>
        <begin position="1"/>
        <end position="20"/>
    </location>
</feature>
<reference evidence="3" key="1">
    <citation type="submission" date="2013-04" db="EMBL/GenBank/DDBJ databases">
        <title>Thioclava sp. 13D2W-2 Genome Sequencing.</title>
        <authorList>
            <person name="Lai Q."/>
            <person name="Li G."/>
            <person name="Shao Z."/>
        </authorList>
    </citation>
    <scope>NUCLEOTIDE SEQUENCE [LARGE SCALE GENOMIC DNA]</scope>
    <source>
        <strain evidence="3">13D2W-2</strain>
    </source>
</reference>
<feature type="chain" id="PRO_5001797651" evidence="1">
    <location>
        <begin position="21"/>
        <end position="121"/>
    </location>
</feature>
<accession>A0A085U1H9</accession>
<dbReference type="Proteomes" id="UP000028607">
    <property type="component" value="Unassembled WGS sequence"/>
</dbReference>
<proteinExistence type="predicted"/>
<gene>
    <name evidence="2" type="ORF">DW2_01670</name>
</gene>
<dbReference type="AlphaFoldDB" id="A0A085U1H9"/>